<dbReference type="GO" id="GO:0008239">
    <property type="term" value="F:dipeptidyl-peptidase activity"/>
    <property type="evidence" value="ECO:0007669"/>
    <property type="project" value="TreeGrafter"/>
</dbReference>
<evidence type="ECO:0000256" key="3">
    <source>
        <dbReference type="ARBA" id="ARBA00022438"/>
    </source>
</evidence>
<dbReference type="GO" id="GO:0005774">
    <property type="term" value="C:vacuolar membrane"/>
    <property type="evidence" value="ECO:0007669"/>
    <property type="project" value="UniProtKB-SubCell"/>
</dbReference>
<evidence type="ECO:0000256" key="8">
    <source>
        <dbReference type="ARBA" id="ARBA00022825"/>
    </source>
</evidence>
<feature type="region of interest" description="Disordered" evidence="13">
    <location>
        <begin position="1"/>
        <end position="94"/>
    </location>
</feature>
<dbReference type="InterPro" id="IPR002471">
    <property type="entry name" value="Pept_S9_AS"/>
</dbReference>
<evidence type="ECO:0000256" key="10">
    <source>
        <dbReference type="ARBA" id="ARBA00022989"/>
    </source>
</evidence>
<dbReference type="GO" id="GO:0004177">
    <property type="term" value="F:aminopeptidase activity"/>
    <property type="evidence" value="ECO:0007669"/>
    <property type="project" value="UniProtKB-KW"/>
</dbReference>
<dbReference type="InterPro" id="IPR001375">
    <property type="entry name" value="Peptidase_S9_cat"/>
</dbReference>
<keyword evidence="12" id="KW-0325">Glycoprotein</keyword>
<dbReference type="PROSITE" id="PS00708">
    <property type="entry name" value="PRO_ENDOPEP_SER"/>
    <property type="match status" value="1"/>
</dbReference>
<name>A0A9P3PT29_LYOSH</name>
<dbReference type="PANTHER" id="PTHR11731:SF200">
    <property type="entry name" value="DIPEPTIDYL PEPTIDASE 10, ISOFORM B"/>
    <property type="match status" value="1"/>
</dbReference>
<evidence type="ECO:0000256" key="9">
    <source>
        <dbReference type="ARBA" id="ARBA00022968"/>
    </source>
</evidence>
<comment type="similarity">
    <text evidence="2">Belongs to the peptidase S9B family.</text>
</comment>
<evidence type="ECO:0000256" key="12">
    <source>
        <dbReference type="ARBA" id="ARBA00023180"/>
    </source>
</evidence>
<feature type="transmembrane region" description="Helical" evidence="14">
    <location>
        <begin position="103"/>
        <end position="123"/>
    </location>
</feature>
<dbReference type="Proteomes" id="UP001063166">
    <property type="component" value="Unassembled WGS sequence"/>
</dbReference>
<evidence type="ECO:0000259" key="16">
    <source>
        <dbReference type="Pfam" id="PF00930"/>
    </source>
</evidence>
<organism evidence="17 18">
    <name type="scientific">Lyophyllum shimeji</name>
    <name type="common">Hon-shimeji</name>
    <name type="synonym">Tricholoma shimeji</name>
    <dbReference type="NCBI Taxonomy" id="47721"/>
    <lineage>
        <taxon>Eukaryota</taxon>
        <taxon>Fungi</taxon>
        <taxon>Dikarya</taxon>
        <taxon>Basidiomycota</taxon>
        <taxon>Agaricomycotina</taxon>
        <taxon>Agaricomycetes</taxon>
        <taxon>Agaricomycetidae</taxon>
        <taxon>Agaricales</taxon>
        <taxon>Tricholomatineae</taxon>
        <taxon>Lyophyllaceae</taxon>
        <taxon>Lyophyllum</taxon>
    </lineage>
</organism>
<evidence type="ECO:0000256" key="6">
    <source>
        <dbReference type="ARBA" id="ARBA00022692"/>
    </source>
</evidence>
<keyword evidence="9" id="KW-0735">Signal-anchor</keyword>
<evidence type="ECO:0000256" key="5">
    <source>
        <dbReference type="ARBA" id="ARBA00022670"/>
    </source>
</evidence>
<feature type="domain" description="Dipeptidylpeptidase IV N-terminal" evidence="16">
    <location>
        <begin position="210"/>
        <end position="608"/>
    </location>
</feature>
<protein>
    <submittedName>
        <fullName evidence="17">Dipeptidyl aminopeptidase</fullName>
    </submittedName>
</protein>
<evidence type="ECO:0000313" key="18">
    <source>
        <dbReference type="Proteomes" id="UP001063166"/>
    </source>
</evidence>
<feature type="domain" description="Peptidase S9 prolyl oligopeptidase catalytic" evidence="15">
    <location>
        <begin position="694"/>
        <end position="893"/>
    </location>
</feature>
<evidence type="ECO:0000256" key="4">
    <source>
        <dbReference type="ARBA" id="ARBA00022554"/>
    </source>
</evidence>
<keyword evidence="11 14" id="KW-0472">Membrane</keyword>
<evidence type="ECO:0000256" key="14">
    <source>
        <dbReference type="SAM" id="Phobius"/>
    </source>
</evidence>
<evidence type="ECO:0000256" key="1">
    <source>
        <dbReference type="ARBA" id="ARBA00004576"/>
    </source>
</evidence>
<dbReference type="Gene3D" id="3.40.50.1820">
    <property type="entry name" value="alpha/beta hydrolase"/>
    <property type="match status" value="1"/>
</dbReference>
<keyword evidence="5" id="KW-0645">Protease</keyword>
<dbReference type="InterPro" id="IPR050278">
    <property type="entry name" value="Serine_Prot_S9B/DPPIV"/>
</dbReference>
<dbReference type="Pfam" id="PF00326">
    <property type="entry name" value="Peptidase_S9"/>
    <property type="match status" value="1"/>
</dbReference>
<gene>
    <name evidence="17" type="primary">dpp4</name>
    <name evidence="17" type="ORF">LshimejAT787_1001330</name>
</gene>
<dbReference type="FunFam" id="3.40.50.1820:FF:000003">
    <property type="entry name" value="Dipeptidyl peptidase 4"/>
    <property type="match status" value="1"/>
</dbReference>
<dbReference type="Gene3D" id="2.140.10.30">
    <property type="entry name" value="Dipeptidylpeptidase IV, N-terminal domain"/>
    <property type="match status" value="1"/>
</dbReference>
<dbReference type="AlphaFoldDB" id="A0A9P3PT29"/>
<keyword evidence="18" id="KW-1185">Reference proteome</keyword>
<dbReference type="InterPro" id="IPR002469">
    <property type="entry name" value="Peptidase_S9B_N"/>
</dbReference>
<dbReference type="SUPFAM" id="SSF53474">
    <property type="entry name" value="alpha/beta-Hydrolases"/>
    <property type="match status" value="1"/>
</dbReference>
<dbReference type="EMBL" id="BRPK01000010">
    <property type="protein sequence ID" value="GLB41533.1"/>
    <property type="molecule type" value="Genomic_DNA"/>
</dbReference>
<evidence type="ECO:0000256" key="13">
    <source>
        <dbReference type="SAM" id="MobiDB-lite"/>
    </source>
</evidence>
<evidence type="ECO:0000313" key="17">
    <source>
        <dbReference type="EMBL" id="GLB41533.1"/>
    </source>
</evidence>
<dbReference type="SUPFAM" id="SSF82171">
    <property type="entry name" value="DPP6 N-terminal domain-like"/>
    <property type="match status" value="1"/>
</dbReference>
<dbReference type="GO" id="GO:0005886">
    <property type="term" value="C:plasma membrane"/>
    <property type="evidence" value="ECO:0007669"/>
    <property type="project" value="TreeGrafter"/>
</dbReference>
<keyword evidence="6 14" id="KW-0812">Transmembrane</keyword>
<keyword evidence="8" id="KW-0720">Serine protease</keyword>
<proteinExistence type="inferred from homology"/>
<dbReference type="GO" id="GO:0004252">
    <property type="term" value="F:serine-type endopeptidase activity"/>
    <property type="evidence" value="ECO:0007669"/>
    <property type="project" value="InterPro"/>
</dbReference>
<keyword evidence="3 17" id="KW-0031">Aminopeptidase</keyword>
<sequence length="901" mass="100262">MPSSPYQRLSDAGGGGQSSSAAGSTHTDSQQALPRPETYYGEGPFDPPSSDDEDDGENESLLEKHVAPSSPGLAELGERVPSGSGQPRDTDESNLKKTSSLRFFAALLAAVLLVSAVVGFIAARTYKGAAELRPGTGRLTMDHLFNGTFNVERKQINWVPEAGDGVYSLFEAGELKLVDLKTNTTKVLVSSKDIKDEFALPLAWFSWDISPDMKYILFKANYRKQWRWSTFGNYYVHNIEEKTTHPIIPPTNPSRTAYATWAPTGQSIAYVVDNDLYVLTTPKATPIRVTASGNASLFHGVPDWVYEEEIFSNDFALWWSPDAKKLAFLVFDETAVDEYSFPVYNPTGDNNAVIPYTHDVTMKYPKPGYNNPLVSVHVFDLARHTEDAASDAEFPAAENTYELEWPGRHPVNDSIILEVAWVGDAKLIVKEVNRNADDGNVVLFNLDNPDESARARGKVVRKLGKKGEEGDDGWIDNEQSIHRLPANLTAGVEDAYLDIVPTNDGYNHIALFSPASSGVPQFLTSGKWEVTGGIKGIDTKKGVVYFEAANPSSIQRHVFSVPLPKSIPFKAVEPTALTDVKKEAYYSTNFSPGAGFYVLSYEGPAIPWQKIAAVGNLTFEHTLTKNELLSNITMEYEAPTISRSTIMSDGYELNVQEIRPPRMDDSGRVKYPVLFRVYGGPQSQLVDLKFARTWHDYLACRLSYIIVTVDGRGTGLKGRRLRNPVKDNLGFYETIDQINAAKIWAAKEYVDRKRIGIWGWSYGGFMASKVAEANAGVHSLSMAVAPVTSWRLYDSIYTERYMNLPQLNPGGYVNASISNVTGFFNVDYLLAHGSGDDNVHYANSAHLLDMFTKAQVRNFRFRMFTDSDHSISRRGAYRELYEFMTEFLVEKWGKGGRRRGW</sequence>
<evidence type="ECO:0000256" key="7">
    <source>
        <dbReference type="ARBA" id="ARBA00022801"/>
    </source>
</evidence>
<dbReference type="GO" id="GO:0006508">
    <property type="term" value="P:proteolysis"/>
    <property type="evidence" value="ECO:0007669"/>
    <property type="project" value="UniProtKB-KW"/>
</dbReference>
<evidence type="ECO:0000256" key="2">
    <source>
        <dbReference type="ARBA" id="ARBA00006150"/>
    </source>
</evidence>
<comment type="caution">
    <text evidence="17">The sequence shown here is derived from an EMBL/GenBank/DDBJ whole genome shotgun (WGS) entry which is preliminary data.</text>
</comment>
<reference evidence="17" key="1">
    <citation type="submission" date="2022-07" db="EMBL/GenBank/DDBJ databases">
        <title>The genome of Lyophyllum shimeji provides insight into the initial evolution of ectomycorrhizal fungal genome.</title>
        <authorList>
            <person name="Kobayashi Y."/>
            <person name="Shibata T."/>
            <person name="Hirakawa H."/>
            <person name="Shigenobu S."/>
            <person name="Nishiyama T."/>
            <person name="Yamada A."/>
            <person name="Hasebe M."/>
            <person name="Kawaguchi M."/>
        </authorList>
    </citation>
    <scope>NUCLEOTIDE SEQUENCE</scope>
    <source>
        <strain evidence="17">AT787</strain>
    </source>
</reference>
<evidence type="ECO:0000259" key="15">
    <source>
        <dbReference type="Pfam" id="PF00326"/>
    </source>
</evidence>
<keyword evidence="7" id="KW-0378">Hydrolase</keyword>
<dbReference type="InterPro" id="IPR029058">
    <property type="entry name" value="AB_hydrolase_fold"/>
</dbReference>
<dbReference type="PANTHER" id="PTHR11731">
    <property type="entry name" value="PROTEASE FAMILY S9B,C DIPEPTIDYL-PEPTIDASE IV-RELATED"/>
    <property type="match status" value="1"/>
</dbReference>
<keyword evidence="10 14" id="KW-1133">Transmembrane helix</keyword>
<comment type="subcellular location">
    <subcellularLocation>
        <location evidence="1">Vacuole membrane</location>
        <topology evidence="1">Single-pass type II membrane protein</topology>
    </subcellularLocation>
</comment>
<evidence type="ECO:0000256" key="11">
    <source>
        <dbReference type="ARBA" id="ARBA00023136"/>
    </source>
</evidence>
<accession>A0A9P3PT29</accession>
<dbReference type="OrthoDB" id="16520at2759"/>
<keyword evidence="4" id="KW-0926">Vacuole</keyword>
<dbReference type="Pfam" id="PF00930">
    <property type="entry name" value="DPPIV_N"/>
    <property type="match status" value="1"/>
</dbReference>
<feature type="compositionally biased region" description="Acidic residues" evidence="13">
    <location>
        <begin position="49"/>
        <end position="60"/>
    </location>
</feature>